<evidence type="ECO:0000313" key="1">
    <source>
        <dbReference type="EMBL" id="KIH61270.1"/>
    </source>
</evidence>
<accession>A0A0C2GJ86</accession>
<keyword evidence="2" id="KW-1185">Reference proteome</keyword>
<proteinExistence type="predicted"/>
<dbReference type="EMBL" id="KN730265">
    <property type="protein sequence ID" value="KIH61270.1"/>
    <property type="molecule type" value="Genomic_DNA"/>
</dbReference>
<sequence length="89" mass="9624">MTTRRHTVWFVPGSRRWVRARGAATDGTGSRVRAGRCALGRSACVKGLRVQRAGVGQRSRGRRKQYAASAWRVWAGQPAPGAAPPQSVP</sequence>
<dbReference type="AlphaFoldDB" id="A0A0C2GJ86"/>
<gene>
    <name evidence="1" type="ORF">ANCDUO_08463</name>
</gene>
<dbReference type="Proteomes" id="UP000054047">
    <property type="component" value="Unassembled WGS sequence"/>
</dbReference>
<reference evidence="1 2" key="1">
    <citation type="submission" date="2013-12" db="EMBL/GenBank/DDBJ databases">
        <title>Draft genome of the parsitic nematode Ancylostoma duodenale.</title>
        <authorList>
            <person name="Mitreva M."/>
        </authorList>
    </citation>
    <scope>NUCLEOTIDE SEQUENCE [LARGE SCALE GENOMIC DNA]</scope>
    <source>
        <strain evidence="1 2">Zhejiang</strain>
    </source>
</reference>
<name>A0A0C2GJ86_9BILA</name>
<protein>
    <submittedName>
        <fullName evidence="1">Uncharacterized protein</fullName>
    </submittedName>
</protein>
<organism evidence="1 2">
    <name type="scientific">Ancylostoma duodenale</name>
    <dbReference type="NCBI Taxonomy" id="51022"/>
    <lineage>
        <taxon>Eukaryota</taxon>
        <taxon>Metazoa</taxon>
        <taxon>Ecdysozoa</taxon>
        <taxon>Nematoda</taxon>
        <taxon>Chromadorea</taxon>
        <taxon>Rhabditida</taxon>
        <taxon>Rhabditina</taxon>
        <taxon>Rhabditomorpha</taxon>
        <taxon>Strongyloidea</taxon>
        <taxon>Ancylostomatidae</taxon>
        <taxon>Ancylostomatinae</taxon>
        <taxon>Ancylostoma</taxon>
    </lineage>
</organism>
<evidence type="ECO:0000313" key="2">
    <source>
        <dbReference type="Proteomes" id="UP000054047"/>
    </source>
</evidence>